<evidence type="ECO:0000256" key="1">
    <source>
        <dbReference type="SAM" id="Phobius"/>
    </source>
</evidence>
<organism evidence="3 4">
    <name type="scientific">Actinomadura vinacea</name>
    <dbReference type="NCBI Taxonomy" id="115336"/>
    <lineage>
        <taxon>Bacteria</taxon>
        <taxon>Bacillati</taxon>
        <taxon>Actinomycetota</taxon>
        <taxon>Actinomycetes</taxon>
        <taxon>Streptosporangiales</taxon>
        <taxon>Thermomonosporaceae</taxon>
        <taxon>Actinomadura</taxon>
    </lineage>
</organism>
<keyword evidence="1" id="KW-0472">Membrane</keyword>
<evidence type="ECO:0000313" key="3">
    <source>
        <dbReference type="EMBL" id="GAA2445688.1"/>
    </source>
</evidence>
<dbReference type="Gene3D" id="3.30.2010.10">
    <property type="entry name" value="Metalloproteases ('zincins'), catalytic domain"/>
    <property type="match status" value="1"/>
</dbReference>
<dbReference type="Proteomes" id="UP001501231">
    <property type="component" value="Unassembled WGS sequence"/>
</dbReference>
<keyword evidence="1" id="KW-0812">Transmembrane</keyword>
<proteinExistence type="predicted"/>
<comment type="caution">
    <text evidence="3">The sequence shown here is derived from an EMBL/GenBank/DDBJ whole genome shotgun (WGS) entry which is preliminary data.</text>
</comment>
<dbReference type="RefSeq" id="WP_344595347.1">
    <property type="nucleotide sequence ID" value="NZ_BAAARW010000030.1"/>
</dbReference>
<keyword evidence="4" id="KW-1185">Reference proteome</keyword>
<dbReference type="EMBL" id="BAAARW010000030">
    <property type="protein sequence ID" value="GAA2445688.1"/>
    <property type="molecule type" value="Genomic_DNA"/>
</dbReference>
<dbReference type="Pfam" id="PF05569">
    <property type="entry name" value="Peptidase_M56"/>
    <property type="match status" value="1"/>
</dbReference>
<name>A0ABN3K064_9ACTN</name>
<sequence>MKSRSADTGNRAFWGLVAASVAAQTLVAYGTCCLAAAIAAAVRDQGINALWTTRADLLPGALVLVAAGTGGVLGTWSLGRSLWHTRMLAATVRRHRTSTPLRLRRLADRLGIGSRVRTVDMAHPFALTYGLRRPRVLVSTGLLAALSDPELAAVLAHERAHVRSRDPLKIVLARALPAWHFYLPVLRDLRRRFALGRELAADRAAIARHGTAALAGSLLKVAEGPAWAKAAPAMATDDLLDSRITQLETGNEPPAAPAGRLTKAWAAMSAFALGTAAIWSLTVAGHAMHCD</sequence>
<dbReference type="CDD" id="cd07326">
    <property type="entry name" value="M56_BlaR1_MecR1_like"/>
    <property type="match status" value="1"/>
</dbReference>
<feature type="domain" description="Peptidase M56" evidence="2">
    <location>
        <begin position="128"/>
        <end position="245"/>
    </location>
</feature>
<evidence type="ECO:0000259" key="2">
    <source>
        <dbReference type="Pfam" id="PF05569"/>
    </source>
</evidence>
<feature type="transmembrane region" description="Helical" evidence="1">
    <location>
        <begin position="12"/>
        <end position="42"/>
    </location>
</feature>
<dbReference type="InterPro" id="IPR052173">
    <property type="entry name" value="Beta-lactam_resp_regulator"/>
</dbReference>
<feature type="transmembrane region" description="Helical" evidence="1">
    <location>
        <begin position="57"/>
        <end position="78"/>
    </location>
</feature>
<dbReference type="InterPro" id="IPR008756">
    <property type="entry name" value="Peptidase_M56"/>
</dbReference>
<accession>A0ABN3K064</accession>
<evidence type="ECO:0000313" key="4">
    <source>
        <dbReference type="Proteomes" id="UP001501231"/>
    </source>
</evidence>
<dbReference type="PANTHER" id="PTHR34978:SF3">
    <property type="entry name" value="SLR0241 PROTEIN"/>
    <property type="match status" value="1"/>
</dbReference>
<protein>
    <submittedName>
        <fullName evidence="3">M56 family metallopeptidase</fullName>
    </submittedName>
</protein>
<keyword evidence="1" id="KW-1133">Transmembrane helix</keyword>
<gene>
    <name evidence="3" type="ORF">GCM10010191_73280</name>
</gene>
<reference evidence="3 4" key="1">
    <citation type="journal article" date="2019" name="Int. J. Syst. Evol. Microbiol.">
        <title>The Global Catalogue of Microorganisms (GCM) 10K type strain sequencing project: providing services to taxonomists for standard genome sequencing and annotation.</title>
        <authorList>
            <consortium name="The Broad Institute Genomics Platform"/>
            <consortium name="The Broad Institute Genome Sequencing Center for Infectious Disease"/>
            <person name="Wu L."/>
            <person name="Ma J."/>
        </authorList>
    </citation>
    <scope>NUCLEOTIDE SEQUENCE [LARGE SCALE GENOMIC DNA]</scope>
    <source>
        <strain evidence="3 4">JCM 3325</strain>
    </source>
</reference>
<dbReference type="PANTHER" id="PTHR34978">
    <property type="entry name" value="POSSIBLE SENSOR-TRANSDUCER PROTEIN BLAR"/>
    <property type="match status" value="1"/>
</dbReference>